<evidence type="ECO:0000313" key="3">
    <source>
        <dbReference type="Proteomes" id="UP000652761"/>
    </source>
</evidence>
<proteinExistence type="predicted"/>
<keyword evidence="3" id="KW-1185">Reference proteome</keyword>
<feature type="compositionally biased region" description="Polar residues" evidence="1">
    <location>
        <begin position="166"/>
        <end position="178"/>
    </location>
</feature>
<sequence>MHVGTCVRVRCTCREQTNRPQKSSHSSPGKCPRQGGLPRFHRQAKERVARKDPSPDQAGCTPARPGRGTPRQTRQGATPRQTRRGAPPQDQAGGAPPPDQAGGGGAPDQAGSHPCQTRQGPPPPDQAGVPPPPDQAGATPAGPDSPSPDQASSKKHIHISTISTIPESCSTGGENICI</sequence>
<feature type="compositionally biased region" description="Low complexity" evidence="1">
    <location>
        <begin position="85"/>
        <end position="94"/>
    </location>
</feature>
<evidence type="ECO:0000313" key="2">
    <source>
        <dbReference type="EMBL" id="MQL72815.1"/>
    </source>
</evidence>
<reference evidence="2" key="1">
    <citation type="submission" date="2017-07" db="EMBL/GenBank/DDBJ databases">
        <title>Taro Niue Genome Assembly and Annotation.</title>
        <authorList>
            <person name="Atibalentja N."/>
            <person name="Keating K."/>
            <person name="Fields C.J."/>
        </authorList>
    </citation>
    <scope>NUCLEOTIDE SEQUENCE</scope>
    <source>
        <strain evidence="2">Niue_2</strain>
        <tissue evidence="2">Leaf</tissue>
    </source>
</reference>
<feature type="compositionally biased region" description="Polar residues" evidence="1">
    <location>
        <begin position="18"/>
        <end position="27"/>
    </location>
</feature>
<protein>
    <submittedName>
        <fullName evidence="2">Uncharacterized protein</fullName>
    </submittedName>
</protein>
<feature type="compositionally biased region" description="Polar residues" evidence="1">
    <location>
        <begin position="70"/>
        <end position="80"/>
    </location>
</feature>
<accession>A0A843TP32</accession>
<feature type="compositionally biased region" description="Basic and acidic residues" evidence="1">
    <location>
        <begin position="43"/>
        <end position="54"/>
    </location>
</feature>
<feature type="compositionally biased region" description="Pro residues" evidence="1">
    <location>
        <begin position="120"/>
        <end position="134"/>
    </location>
</feature>
<name>A0A843TP32_COLES</name>
<organism evidence="2 3">
    <name type="scientific">Colocasia esculenta</name>
    <name type="common">Wild taro</name>
    <name type="synonym">Arum esculentum</name>
    <dbReference type="NCBI Taxonomy" id="4460"/>
    <lineage>
        <taxon>Eukaryota</taxon>
        <taxon>Viridiplantae</taxon>
        <taxon>Streptophyta</taxon>
        <taxon>Embryophyta</taxon>
        <taxon>Tracheophyta</taxon>
        <taxon>Spermatophyta</taxon>
        <taxon>Magnoliopsida</taxon>
        <taxon>Liliopsida</taxon>
        <taxon>Araceae</taxon>
        <taxon>Aroideae</taxon>
        <taxon>Colocasieae</taxon>
        <taxon>Colocasia</taxon>
    </lineage>
</organism>
<gene>
    <name evidence="2" type="ORF">Taro_005151</name>
</gene>
<evidence type="ECO:0000256" key="1">
    <source>
        <dbReference type="SAM" id="MobiDB-lite"/>
    </source>
</evidence>
<dbReference type="EMBL" id="NMUH01000143">
    <property type="protein sequence ID" value="MQL72815.1"/>
    <property type="molecule type" value="Genomic_DNA"/>
</dbReference>
<comment type="caution">
    <text evidence="2">The sequence shown here is derived from an EMBL/GenBank/DDBJ whole genome shotgun (WGS) entry which is preliminary data.</text>
</comment>
<dbReference type="Proteomes" id="UP000652761">
    <property type="component" value="Unassembled WGS sequence"/>
</dbReference>
<dbReference type="AlphaFoldDB" id="A0A843TP32"/>
<feature type="region of interest" description="Disordered" evidence="1">
    <location>
        <begin position="13"/>
        <end position="178"/>
    </location>
</feature>